<name>A0A2G7T6M6_9FLAO</name>
<gene>
    <name evidence="2" type="ORF">CTI11_12910</name>
</gene>
<proteinExistence type="predicted"/>
<keyword evidence="1" id="KW-0175">Coiled coil</keyword>
<dbReference type="PROSITE" id="PS51257">
    <property type="entry name" value="PROKAR_LIPOPROTEIN"/>
    <property type="match status" value="1"/>
</dbReference>
<reference evidence="2" key="1">
    <citation type="submission" date="2017-10" db="EMBL/GenBank/DDBJ databases">
        <title>Chryseobacterium sp. B5 is a hydrocarbonoclastic and plant growth promoting bacterium.</title>
        <authorList>
            <person name="Thijs S."/>
            <person name="Gkorezis P."/>
            <person name="Van Hamme J."/>
        </authorList>
    </citation>
    <scope>NUCLEOTIDE SEQUENCE</scope>
    <source>
        <strain evidence="2">B5</strain>
    </source>
</reference>
<organism evidence="2">
    <name type="scientific">Chryseobacterium sp. B5</name>
    <dbReference type="NCBI Taxonomy" id="2050562"/>
    <lineage>
        <taxon>Bacteria</taxon>
        <taxon>Pseudomonadati</taxon>
        <taxon>Bacteroidota</taxon>
        <taxon>Flavobacteriia</taxon>
        <taxon>Flavobacteriales</taxon>
        <taxon>Weeksellaceae</taxon>
        <taxon>Chryseobacterium group</taxon>
        <taxon>Chryseobacterium</taxon>
    </lineage>
</organism>
<evidence type="ECO:0000313" key="2">
    <source>
        <dbReference type="EMBL" id="PII35574.1"/>
    </source>
</evidence>
<dbReference type="EMBL" id="PEKC01000041">
    <property type="protein sequence ID" value="PII35574.1"/>
    <property type="molecule type" value="Genomic_DNA"/>
</dbReference>
<accession>A0A2G7T6M6</accession>
<dbReference type="AlphaFoldDB" id="A0A2G7T6M6"/>
<protein>
    <submittedName>
        <fullName evidence="2">Uncharacterized protein</fullName>
    </submittedName>
</protein>
<evidence type="ECO:0000256" key="1">
    <source>
        <dbReference type="SAM" id="Coils"/>
    </source>
</evidence>
<comment type="caution">
    <text evidence="2">The sequence shown here is derived from an EMBL/GenBank/DDBJ whole genome shotgun (WGS) entry which is preliminary data.</text>
</comment>
<sequence>MRWQRVWLLPSSLVLVLGGCGGDDGDVLAVQAASWGGASGVSIGQVLQERNACARSAWRSVGDGSGGRIVEYTCERSGTHGYLQLRLRQDAEQLQQAADGEQARFEARLRGGWRELLMLERQRQEMLGRHRLEAQKDAERMRLHLEELRMLEEMTDCRSFRPQGLGAEAAPRRLVLAADACVRSGRPAEPVYARERKQTLERMRAALPRYDEARLGREAALRALERTLEQQEAALRRLEEDRPETGERIRRSLAERLEAMRLRLNQVGRVRELTRWGVAGARVAYLDTALAMECGMRTLSHAVPLEAMIEDLAEDLAVPRQEAALARALDGLWLRCQQQP</sequence>
<feature type="coiled-coil region" evidence="1">
    <location>
        <begin position="221"/>
        <end position="248"/>
    </location>
</feature>